<reference evidence="7" key="1">
    <citation type="submission" date="2021-05" db="EMBL/GenBank/DDBJ databases">
        <authorList>
            <person name="Stam R."/>
        </authorList>
    </citation>
    <scope>NUCLEOTIDE SEQUENCE</scope>
    <source>
        <strain evidence="7">CS162</strain>
    </source>
</reference>
<accession>A0A8J2N0T2</accession>
<protein>
    <recommendedName>
        <fullName evidence="6">FAD-binding domain-containing protein</fullName>
    </recommendedName>
</protein>
<evidence type="ECO:0000256" key="2">
    <source>
        <dbReference type="ARBA" id="ARBA00022630"/>
    </source>
</evidence>
<dbReference type="PANTHER" id="PTHR47178">
    <property type="entry name" value="MONOOXYGENASE, FAD-BINDING"/>
    <property type="match status" value="1"/>
</dbReference>
<dbReference type="InterPro" id="IPR036188">
    <property type="entry name" value="FAD/NAD-bd_sf"/>
</dbReference>
<dbReference type="Gene3D" id="3.50.50.60">
    <property type="entry name" value="FAD/NAD(P)-binding domain"/>
    <property type="match status" value="1"/>
</dbReference>
<dbReference type="RefSeq" id="XP_043167847.1">
    <property type="nucleotide sequence ID" value="XM_043311912.1"/>
</dbReference>
<evidence type="ECO:0000313" key="8">
    <source>
        <dbReference type="Proteomes" id="UP000676310"/>
    </source>
</evidence>
<gene>
    <name evidence="7" type="ORF">ALTATR162_LOCUS4301</name>
</gene>
<evidence type="ECO:0000259" key="6">
    <source>
        <dbReference type="Pfam" id="PF01494"/>
    </source>
</evidence>
<dbReference type="GO" id="GO:0004497">
    <property type="term" value="F:monooxygenase activity"/>
    <property type="evidence" value="ECO:0007669"/>
    <property type="project" value="UniProtKB-KW"/>
</dbReference>
<dbReference type="GeneID" id="67015954"/>
<dbReference type="PANTHER" id="PTHR47178:SF6">
    <property type="entry name" value="FAD-BINDING DOMAIN-CONTAINING PROTEIN"/>
    <property type="match status" value="1"/>
</dbReference>
<sequence length="415" mass="45385">MTSKNHFPHVLILGGGIGGLTLAQALRKKGISFSIFERDSEQNSRSQGWSIGLHTTLDDLKASISDDMPPLETVFHLHPLKFPSQLAVYKAQNPGQRHGVTDDGSGKLLRANRKRLREFLSTEIPVQFGKQAARIEENGHSVTVQFKDGTSASGDFLVGADGVHSIVRRYLLSPNKDKLKRLPIATIIGEVTLENEDMERQLELGHSCYIVRADNNITGSGDLVMFVGVNDVLPDAKSGLYYWFLIWPDEAATQGPHWTATASQQELLSAAKAMTKNFAPDFKAIVEKTSVEGMRAPPLVMYDVELSAEDISAGRVALLGDAAHCMTPFSGQGGVTAIRDALDLARTLSRVAEDNLTGVDLEAVMAKYRDTMLERGVRAVQVSRDAIIKSNLVREGAPFAYGQRSKPIPLEKIHL</sequence>
<keyword evidence="2" id="KW-0285">Flavoprotein</keyword>
<evidence type="ECO:0000313" key="7">
    <source>
        <dbReference type="EMBL" id="CAG5156504.1"/>
    </source>
</evidence>
<comment type="caution">
    <text evidence="7">The sequence shown here is derived from an EMBL/GenBank/DDBJ whole genome shotgun (WGS) entry which is preliminary data.</text>
</comment>
<dbReference type="Proteomes" id="UP000676310">
    <property type="component" value="Unassembled WGS sequence"/>
</dbReference>
<evidence type="ECO:0000256" key="5">
    <source>
        <dbReference type="ARBA" id="ARBA00023033"/>
    </source>
</evidence>
<keyword evidence="8" id="KW-1185">Reference proteome</keyword>
<keyword evidence="4" id="KW-0560">Oxidoreductase</keyword>
<evidence type="ECO:0000256" key="4">
    <source>
        <dbReference type="ARBA" id="ARBA00023002"/>
    </source>
</evidence>
<feature type="domain" description="FAD-binding" evidence="6">
    <location>
        <begin position="9"/>
        <end position="353"/>
    </location>
</feature>
<comment type="cofactor">
    <cofactor evidence="1">
        <name>FAD</name>
        <dbReference type="ChEBI" id="CHEBI:57692"/>
    </cofactor>
</comment>
<keyword evidence="5" id="KW-0503">Monooxygenase</keyword>
<organism evidence="7 8">
    <name type="scientific">Alternaria atra</name>
    <dbReference type="NCBI Taxonomy" id="119953"/>
    <lineage>
        <taxon>Eukaryota</taxon>
        <taxon>Fungi</taxon>
        <taxon>Dikarya</taxon>
        <taxon>Ascomycota</taxon>
        <taxon>Pezizomycotina</taxon>
        <taxon>Dothideomycetes</taxon>
        <taxon>Pleosporomycetidae</taxon>
        <taxon>Pleosporales</taxon>
        <taxon>Pleosporineae</taxon>
        <taxon>Pleosporaceae</taxon>
        <taxon>Alternaria</taxon>
        <taxon>Alternaria sect. Ulocladioides</taxon>
    </lineage>
</organism>
<dbReference type="EMBL" id="CAJRGZ010000017">
    <property type="protein sequence ID" value="CAG5156504.1"/>
    <property type="molecule type" value="Genomic_DNA"/>
</dbReference>
<dbReference type="InterPro" id="IPR002938">
    <property type="entry name" value="FAD-bd"/>
</dbReference>
<dbReference type="OrthoDB" id="47494at2759"/>
<dbReference type="Pfam" id="PF01494">
    <property type="entry name" value="FAD_binding_3"/>
    <property type="match status" value="1"/>
</dbReference>
<dbReference type="GO" id="GO:0071949">
    <property type="term" value="F:FAD binding"/>
    <property type="evidence" value="ECO:0007669"/>
    <property type="project" value="InterPro"/>
</dbReference>
<keyword evidence="3" id="KW-0274">FAD</keyword>
<dbReference type="PRINTS" id="PR00420">
    <property type="entry name" value="RNGMNOXGNASE"/>
</dbReference>
<evidence type="ECO:0000256" key="1">
    <source>
        <dbReference type="ARBA" id="ARBA00001974"/>
    </source>
</evidence>
<name>A0A8J2N0T2_9PLEO</name>
<proteinExistence type="predicted"/>
<dbReference type="SUPFAM" id="SSF51905">
    <property type="entry name" value="FAD/NAD(P)-binding domain"/>
    <property type="match status" value="1"/>
</dbReference>
<dbReference type="AlphaFoldDB" id="A0A8J2N0T2"/>
<evidence type="ECO:0000256" key="3">
    <source>
        <dbReference type="ARBA" id="ARBA00022827"/>
    </source>
</evidence>